<dbReference type="InterPro" id="IPR036097">
    <property type="entry name" value="HisK_dim/P_sf"/>
</dbReference>
<dbReference type="CDD" id="cd19410">
    <property type="entry name" value="HK9-like_sensor"/>
    <property type="match status" value="1"/>
</dbReference>
<evidence type="ECO:0000256" key="4">
    <source>
        <dbReference type="ARBA" id="ARBA00022679"/>
    </source>
</evidence>
<dbReference type="EC" id="2.7.13.3" evidence="2"/>
<dbReference type="PROSITE" id="PS50109">
    <property type="entry name" value="HIS_KIN"/>
    <property type="match status" value="1"/>
</dbReference>
<dbReference type="EMBL" id="JAULBC010000005">
    <property type="protein sequence ID" value="MEX6688957.1"/>
    <property type="molecule type" value="Genomic_DNA"/>
</dbReference>
<evidence type="ECO:0000256" key="1">
    <source>
        <dbReference type="ARBA" id="ARBA00000085"/>
    </source>
</evidence>
<dbReference type="SUPFAM" id="SSF55874">
    <property type="entry name" value="ATPase domain of HSP90 chaperone/DNA topoisomerase II/histidine kinase"/>
    <property type="match status" value="1"/>
</dbReference>
<dbReference type="PRINTS" id="PR00344">
    <property type="entry name" value="BCTRLSENSOR"/>
</dbReference>
<evidence type="ECO:0000256" key="5">
    <source>
        <dbReference type="ARBA" id="ARBA00022741"/>
    </source>
</evidence>
<evidence type="ECO:0000256" key="10">
    <source>
        <dbReference type="SAM" id="Phobius"/>
    </source>
</evidence>
<dbReference type="SMART" id="SM00388">
    <property type="entry name" value="HisKA"/>
    <property type="match status" value="1"/>
</dbReference>
<evidence type="ECO:0000259" key="11">
    <source>
        <dbReference type="PROSITE" id="PS50109"/>
    </source>
</evidence>
<feature type="transmembrane region" description="Helical" evidence="10">
    <location>
        <begin position="197"/>
        <end position="218"/>
    </location>
</feature>
<keyword evidence="9" id="KW-0175">Coiled coil</keyword>
<dbReference type="InterPro" id="IPR004358">
    <property type="entry name" value="Sig_transdc_His_kin-like_C"/>
</dbReference>
<dbReference type="RefSeq" id="WP_369330365.1">
    <property type="nucleotide sequence ID" value="NZ_JAULBC010000005.1"/>
</dbReference>
<keyword evidence="7 12" id="KW-0067">ATP-binding</keyword>
<dbReference type="PANTHER" id="PTHR43065">
    <property type="entry name" value="SENSOR HISTIDINE KINASE"/>
    <property type="match status" value="1"/>
</dbReference>
<feature type="transmembrane region" description="Helical" evidence="10">
    <location>
        <begin position="21"/>
        <end position="42"/>
    </location>
</feature>
<keyword evidence="3" id="KW-0597">Phosphoprotein</keyword>
<keyword evidence="6" id="KW-0418">Kinase</keyword>
<sequence length="477" mass="53572">MKSINLLQNIQTTAASRLAGRIRIGFITAITLLFISYLLTFYTSNQLIKQATTINQTKDILNNLEFVISYTKDGETAMRGYLAFDNAAFLEPLKNGHGRADSVLRVLRHIARDDESQEKIARLKKLVDRRYEFFSLAVNSFNENGHVVTPELRQKALDEKKFMDSAKAIISQMQLKGKNALKYPAEDMNSFSSAIRFVNITSFLLAALLALYSVIIYNRENKLKEEAKLRAMAYRDELEKRIEELNSANKELLELRSIEKFAATGRIARTMAHEVRNPLTNIGLASEQLRGEIDGNNEEIALLMGMIDRNVSRINQLITDLLNSTKFVQLQYTKVNVNNLVDDTLMLAKDRIDLKNIKLEKSYDPNLCDIKVDPEKMKIALLNIIVNAVEAMESSSGVLNIKTEKDGDKCLIRITDNGSGMDEETVSKLFEPYFTRKPNGTGLGLTSTQNIILNHNGKIAVMSAPGTGTSFTITLEA</sequence>
<feature type="coiled-coil region" evidence="9">
    <location>
        <begin position="217"/>
        <end position="258"/>
    </location>
</feature>
<dbReference type="InterPro" id="IPR005467">
    <property type="entry name" value="His_kinase_dom"/>
</dbReference>
<dbReference type="InterPro" id="IPR036890">
    <property type="entry name" value="HATPase_C_sf"/>
</dbReference>
<dbReference type="InterPro" id="IPR007891">
    <property type="entry name" value="CHASE3"/>
</dbReference>
<dbReference type="CDD" id="cd00082">
    <property type="entry name" value="HisKA"/>
    <property type="match status" value="1"/>
</dbReference>
<keyword evidence="13" id="KW-1185">Reference proteome</keyword>
<name>A0ABV3ZGI6_9BACT</name>
<dbReference type="Pfam" id="PF02518">
    <property type="entry name" value="HATPase_c"/>
    <property type="match status" value="1"/>
</dbReference>
<keyword evidence="8" id="KW-0902">Two-component regulatory system</keyword>
<dbReference type="Pfam" id="PF00512">
    <property type="entry name" value="HisKA"/>
    <property type="match status" value="1"/>
</dbReference>
<gene>
    <name evidence="12" type="ORF">QTN47_15720</name>
</gene>
<keyword evidence="4" id="KW-0808">Transferase</keyword>
<dbReference type="Pfam" id="PF05227">
    <property type="entry name" value="CHASE3"/>
    <property type="match status" value="1"/>
</dbReference>
<keyword evidence="5" id="KW-0547">Nucleotide-binding</keyword>
<dbReference type="InterPro" id="IPR003661">
    <property type="entry name" value="HisK_dim/P_dom"/>
</dbReference>
<accession>A0ABV3ZGI6</accession>
<keyword evidence="10" id="KW-0812">Transmembrane</keyword>
<evidence type="ECO:0000256" key="2">
    <source>
        <dbReference type="ARBA" id="ARBA00012438"/>
    </source>
</evidence>
<organism evidence="12 13">
    <name type="scientific">Danxiaibacter flavus</name>
    <dbReference type="NCBI Taxonomy" id="3049108"/>
    <lineage>
        <taxon>Bacteria</taxon>
        <taxon>Pseudomonadati</taxon>
        <taxon>Bacteroidota</taxon>
        <taxon>Chitinophagia</taxon>
        <taxon>Chitinophagales</taxon>
        <taxon>Chitinophagaceae</taxon>
        <taxon>Danxiaibacter</taxon>
    </lineage>
</organism>
<keyword evidence="10" id="KW-0472">Membrane</keyword>
<evidence type="ECO:0000313" key="12">
    <source>
        <dbReference type="EMBL" id="MEX6688957.1"/>
    </source>
</evidence>
<protein>
    <recommendedName>
        <fullName evidence="2">histidine kinase</fullName>
        <ecNumber evidence="2">2.7.13.3</ecNumber>
    </recommendedName>
</protein>
<evidence type="ECO:0000256" key="3">
    <source>
        <dbReference type="ARBA" id="ARBA00022553"/>
    </source>
</evidence>
<comment type="catalytic activity">
    <reaction evidence="1">
        <text>ATP + protein L-histidine = ADP + protein N-phospho-L-histidine.</text>
        <dbReference type="EC" id="2.7.13.3"/>
    </reaction>
</comment>
<evidence type="ECO:0000256" key="9">
    <source>
        <dbReference type="SAM" id="Coils"/>
    </source>
</evidence>
<keyword evidence="10" id="KW-1133">Transmembrane helix</keyword>
<dbReference type="Gene3D" id="1.10.287.130">
    <property type="match status" value="1"/>
</dbReference>
<dbReference type="Gene3D" id="3.30.565.10">
    <property type="entry name" value="Histidine kinase-like ATPase, C-terminal domain"/>
    <property type="match status" value="1"/>
</dbReference>
<dbReference type="SMART" id="SM00387">
    <property type="entry name" value="HATPase_c"/>
    <property type="match status" value="1"/>
</dbReference>
<dbReference type="Proteomes" id="UP001560573">
    <property type="component" value="Unassembled WGS sequence"/>
</dbReference>
<proteinExistence type="predicted"/>
<evidence type="ECO:0000256" key="6">
    <source>
        <dbReference type="ARBA" id="ARBA00022777"/>
    </source>
</evidence>
<dbReference type="PANTHER" id="PTHR43065:SF10">
    <property type="entry name" value="PEROXIDE STRESS-ACTIVATED HISTIDINE KINASE MAK3"/>
    <property type="match status" value="1"/>
</dbReference>
<feature type="domain" description="Histidine kinase" evidence="11">
    <location>
        <begin position="270"/>
        <end position="477"/>
    </location>
</feature>
<evidence type="ECO:0000256" key="7">
    <source>
        <dbReference type="ARBA" id="ARBA00022840"/>
    </source>
</evidence>
<dbReference type="SUPFAM" id="SSF47384">
    <property type="entry name" value="Homodimeric domain of signal transducing histidine kinase"/>
    <property type="match status" value="1"/>
</dbReference>
<evidence type="ECO:0000256" key="8">
    <source>
        <dbReference type="ARBA" id="ARBA00023012"/>
    </source>
</evidence>
<dbReference type="GO" id="GO:0005524">
    <property type="term" value="F:ATP binding"/>
    <property type="evidence" value="ECO:0007669"/>
    <property type="project" value="UniProtKB-KW"/>
</dbReference>
<evidence type="ECO:0000313" key="13">
    <source>
        <dbReference type="Proteomes" id="UP001560573"/>
    </source>
</evidence>
<comment type="caution">
    <text evidence="12">The sequence shown here is derived from an EMBL/GenBank/DDBJ whole genome shotgun (WGS) entry which is preliminary data.</text>
</comment>
<reference evidence="12 13" key="1">
    <citation type="submission" date="2023-07" db="EMBL/GenBank/DDBJ databases">
        <authorList>
            <person name="Lian W.-H."/>
        </authorList>
    </citation>
    <scope>NUCLEOTIDE SEQUENCE [LARGE SCALE GENOMIC DNA]</scope>
    <source>
        <strain evidence="12 13">SYSU DXS3180</strain>
    </source>
</reference>
<dbReference type="InterPro" id="IPR003594">
    <property type="entry name" value="HATPase_dom"/>
</dbReference>